<reference evidence="1 2" key="1">
    <citation type="submission" date="2014-11" db="EMBL/GenBank/DDBJ databases">
        <authorList>
            <person name="Zhu J."/>
            <person name="Qi W."/>
            <person name="Song R."/>
        </authorList>
    </citation>
    <scope>NUCLEOTIDE SEQUENCE [LARGE SCALE GENOMIC DNA]</scope>
</reference>
<dbReference type="AlphaFoldDB" id="A0A0G4ENJ2"/>
<keyword evidence="2" id="KW-1185">Reference proteome</keyword>
<name>A0A0G4ENJ2_VITBC</name>
<sequence length="258" mass="29959">MDVLLLIRRDTRVSYLLRVLYVIEEGGRWDRCVSLIHCLKNCRELPSLPIIITPDDLRQVGSRAVFDTRPEAVRQYSLFSYRIFDAYAGLVRANGQDHVGPSWLTHPLTYVTIDLTDPDPPTKCGKYVYCSFTDIIVFLTDKHLTDGIHFRLRPHHTHPSQLLTPRPTEYQLTRDVMRHARGQWKGCRKVVYWWVDGASMRWHGTIFILCGDKAADDFLVRVDARLRICTTELPVAWKRRPDERYPQTAALVRQKVAA</sequence>
<evidence type="ECO:0000313" key="2">
    <source>
        <dbReference type="Proteomes" id="UP000041254"/>
    </source>
</evidence>
<gene>
    <name evidence="1" type="ORF">Vbra_7930</name>
</gene>
<dbReference type="VEuPathDB" id="CryptoDB:Vbra_7930"/>
<dbReference type="InParanoid" id="A0A0G4ENJ2"/>
<proteinExistence type="predicted"/>
<accession>A0A0G4ENJ2</accession>
<dbReference type="EMBL" id="CDMY01000273">
    <property type="protein sequence ID" value="CEL98544.1"/>
    <property type="molecule type" value="Genomic_DNA"/>
</dbReference>
<dbReference type="Proteomes" id="UP000041254">
    <property type="component" value="Unassembled WGS sequence"/>
</dbReference>
<evidence type="ECO:0000313" key="1">
    <source>
        <dbReference type="EMBL" id="CEL98544.1"/>
    </source>
</evidence>
<protein>
    <submittedName>
        <fullName evidence="1">Uncharacterized protein</fullName>
    </submittedName>
</protein>
<dbReference type="PhylomeDB" id="A0A0G4ENJ2"/>
<organism evidence="1 2">
    <name type="scientific">Vitrella brassicaformis (strain CCMP3155)</name>
    <dbReference type="NCBI Taxonomy" id="1169540"/>
    <lineage>
        <taxon>Eukaryota</taxon>
        <taxon>Sar</taxon>
        <taxon>Alveolata</taxon>
        <taxon>Colpodellida</taxon>
        <taxon>Vitrellaceae</taxon>
        <taxon>Vitrella</taxon>
    </lineage>
</organism>